<reference evidence="10" key="1">
    <citation type="submission" date="2022-07" db="EMBL/GenBank/DDBJ databases">
        <title>Phylogenomic reconstructions and comparative analyses of Kickxellomycotina fungi.</title>
        <authorList>
            <person name="Reynolds N.K."/>
            <person name="Stajich J.E."/>
            <person name="Barry K."/>
            <person name="Grigoriev I.V."/>
            <person name="Crous P."/>
            <person name="Smith M.E."/>
        </authorList>
    </citation>
    <scope>NUCLEOTIDE SEQUENCE</scope>
    <source>
        <strain evidence="10">NRRL 3115</strain>
    </source>
</reference>
<feature type="region of interest" description="Disordered" evidence="8">
    <location>
        <begin position="1279"/>
        <end position="1352"/>
    </location>
</feature>
<gene>
    <name evidence="10" type="ORF">GGI25_006211</name>
</gene>
<dbReference type="SMART" id="SM00424">
    <property type="entry name" value="STE"/>
    <property type="match status" value="1"/>
</dbReference>
<evidence type="ECO:0000256" key="6">
    <source>
        <dbReference type="ARBA" id="ARBA00023242"/>
    </source>
</evidence>
<dbReference type="Gene3D" id="3.30.160.60">
    <property type="entry name" value="Classic Zinc Finger"/>
    <property type="match status" value="2"/>
</dbReference>
<dbReference type="InterPro" id="IPR003120">
    <property type="entry name" value="Ste12"/>
</dbReference>
<evidence type="ECO:0000256" key="3">
    <source>
        <dbReference type="ARBA" id="ARBA00022737"/>
    </source>
</evidence>
<evidence type="ECO:0000256" key="2">
    <source>
        <dbReference type="ARBA" id="ARBA00022723"/>
    </source>
</evidence>
<dbReference type="Proteomes" id="UP001151518">
    <property type="component" value="Unassembled WGS sequence"/>
</dbReference>
<feature type="compositionally biased region" description="Low complexity" evidence="8">
    <location>
        <begin position="341"/>
        <end position="355"/>
    </location>
</feature>
<protein>
    <recommendedName>
        <fullName evidence="9">C2H2-type domain-containing protein</fullName>
    </recommendedName>
</protein>
<keyword evidence="4 7" id="KW-0863">Zinc-finger</keyword>
<evidence type="ECO:0000256" key="1">
    <source>
        <dbReference type="ARBA" id="ARBA00004123"/>
    </source>
</evidence>
<dbReference type="EMBL" id="JANBTW010000157">
    <property type="protein sequence ID" value="KAJ2669266.1"/>
    <property type="molecule type" value="Genomic_DNA"/>
</dbReference>
<feature type="compositionally biased region" description="Polar residues" evidence="8">
    <location>
        <begin position="1302"/>
        <end position="1318"/>
    </location>
</feature>
<dbReference type="Pfam" id="PF02200">
    <property type="entry name" value="STE"/>
    <property type="match status" value="1"/>
</dbReference>
<dbReference type="GO" id="GO:0008270">
    <property type="term" value="F:zinc ion binding"/>
    <property type="evidence" value="ECO:0007669"/>
    <property type="project" value="UniProtKB-KW"/>
</dbReference>
<dbReference type="SMART" id="SM00355">
    <property type="entry name" value="ZnF_C2H2"/>
    <property type="match status" value="2"/>
</dbReference>
<dbReference type="OrthoDB" id="1095242at2759"/>
<accession>A0A9W8KVQ4</accession>
<sequence length="1352" mass="144076">MGIEYWAFIANNSVSCPSQHLPTQAFVAGAPKVAVMKRIMDLASFLANAPSLFGEEATLDEEIDPDIARGIHQGAIRHFGFGNGDVLSCVRWDAQFYITSTDIIRALVHRFQDIKRPVANIKKFEEGVFSDLRSLKPGVDARLEPPRSEFLELLHRHHCVRTQKKQKVFFWEAVPHDLLFREALERDLKREAMGIEPTTKLAEDADPTSFVEIAGIELPLSVPPTLAAHTRIVHAPGEGPAAATPTARVSSANIFPSALGIARPAVANGDQGAFLTPDRQHQDIVSPVQQTIPTVSSVLSINSMVSSNGDEMDSKQLVCSKSSSSSTESAAYRVTTTQGLNDINNNSSSLNGNTNVRQPSLSEYISGKATASAGSGSRGSSDLDRTAATAQSTSIGLPEGVTSINDSWTGVNFQQLHKQASELRTNYDEYQPTPTPHHSPKEDAVTDKGLLELLGTDPNALITPDNVGSFSALLEQLLGNGGRVQEASPSLPVSRVSVQNVSFSNSLPIFQSQSQQLQQFDLAQQTHVAMETSSPVGMESRFSLDARADSMGMDIDLLNVSARNRSNISHPAVATSVMVTDSMHSSPSVASLINSQHLSTSHTPETIDTLQFNSSNTLTTAAAAAAVAAIPVTGAGSQGGGDVFVNNQPISLNDLDELLASAGGPAASLSGGNTSNQMLSEQSAFGSNDVNLASQPISSLLPVYNNMSSISNGSNGQNNSVYSAMPFNASVGGDAQASSEEPKASDLLKQLWLNQKPSHVATPRSTRFSRFHPYLKTMARIAHRGSPTLLNRVPSTADPNIAAAVVNALAAKIGRDAADTSSTEPRPDFSGNDVNKGGAASWFAAPSSSVAMQSETTFATGSFVSSSMGVMSDSELPAHNVAGATVGLDAKISEHKADKARGEGDGEQIRRYTCTYAGCNKQFKRHEHLKRHFRTHTGERPYKCPAPDCGKVFARMDNLNQHIRTHVNRKTANKRINSGADNASSTLVLNQLQPELEFAETSSNLAGRGANAQQMVDSRIPYAKGTADVDGGVPVFGELSLFGSGLTALASNSSNGSAVLANAVSTMASMPSALAAKGANDQEGRAVSANMDTSFSDMQLTKASGTANARGMRIAMPEELSLLDRDWFINNNWPQQQQQQQQDHNQPQQPLQSPLIENNIVSMLRKISKSNRLRGIAASSPGVGNNNGNSNNNTASGIGAVDTQIIGTDEDLGISGLPRTMSTESNISSINTVWLASFLAQNQQQQQQHSETPQLNADLPSAPYLNPYNEDALMHLQHDSNSSGRVSSLKRHLDDGDDSDAIMSTNSGRGGSHQSMSVSEDEHSDGRSSARSRNSHKLVRPNIAPKSSITPV</sequence>
<dbReference type="GO" id="GO:1990526">
    <property type="term" value="C:Ste12p-Dig1p-Dig2p complex"/>
    <property type="evidence" value="ECO:0007669"/>
    <property type="project" value="TreeGrafter"/>
</dbReference>
<feature type="domain" description="C2H2-type" evidence="9">
    <location>
        <begin position="942"/>
        <end position="971"/>
    </location>
</feature>
<dbReference type="InterPro" id="IPR052127">
    <property type="entry name" value="STE12_transcription_factor"/>
</dbReference>
<dbReference type="PROSITE" id="PS00028">
    <property type="entry name" value="ZINC_FINGER_C2H2_1"/>
    <property type="match status" value="2"/>
</dbReference>
<comment type="subcellular location">
    <subcellularLocation>
        <location evidence="1">Nucleus</location>
    </subcellularLocation>
</comment>
<evidence type="ECO:0000256" key="7">
    <source>
        <dbReference type="PROSITE-ProRule" id="PRU00042"/>
    </source>
</evidence>
<keyword evidence="2" id="KW-0479">Metal-binding</keyword>
<keyword evidence="3" id="KW-0677">Repeat</keyword>
<keyword evidence="5" id="KW-0862">Zinc</keyword>
<feature type="region of interest" description="Disordered" evidence="8">
    <location>
        <begin position="1244"/>
        <end position="1267"/>
    </location>
</feature>
<evidence type="ECO:0000256" key="4">
    <source>
        <dbReference type="ARBA" id="ARBA00022771"/>
    </source>
</evidence>
<feature type="region of interest" description="Disordered" evidence="8">
    <location>
        <begin position="337"/>
        <end position="400"/>
    </location>
</feature>
<comment type="caution">
    <text evidence="10">The sequence shown here is derived from an EMBL/GenBank/DDBJ whole genome shotgun (WGS) entry which is preliminary data.</text>
</comment>
<dbReference type="GO" id="GO:0005634">
    <property type="term" value="C:nucleus"/>
    <property type="evidence" value="ECO:0007669"/>
    <property type="project" value="UniProtKB-SubCell"/>
</dbReference>
<feature type="domain" description="C2H2-type" evidence="9">
    <location>
        <begin position="912"/>
        <end position="941"/>
    </location>
</feature>
<organism evidence="10 11">
    <name type="scientific">Coemansia spiralis</name>
    <dbReference type="NCBI Taxonomy" id="417178"/>
    <lineage>
        <taxon>Eukaryota</taxon>
        <taxon>Fungi</taxon>
        <taxon>Fungi incertae sedis</taxon>
        <taxon>Zoopagomycota</taxon>
        <taxon>Kickxellomycotina</taxon>
        <taxon>Kickxellomycetes</taxon>
        <taxon>Kickxellales</taxon>
        <taxon>Kickxellaceae</taxon>
        <taxon>Coemansia</taxon>
    </lineage>
</organism>
<dbReference type="SUPFAM" id="SSF57667">
    <property type="entry name" value="beta-beta-alpha zinc fingers"/>
    <property type="match status" value="1"/>
</dbReference>
<dbReference type="InterPro" id="IPR036236">
    <property type="entry name" value="Znf_C2H2_sf"/>
</dbReference>
<keyword evidence="6" id="KW-0539">Nucleus</keyword>
<dbReference type="PROSITE" id="PS50157">
    <property type="entry name" value="ZINC_FINGER_C2H2_2"/>
    <property type="match status" value="2"/>
</dbReference>
<dbReference type="PANTHER" id="PTHR47427:SF2">
    <property type="entry name" value="C2H2-TYPE DOMAIN-CONTAINING PROTEIN"/>
    <property type="match status" value="1"/>
</dbReference>
<dbReference type="FunFam" id="3.30.160.60:FF:000072">
    <property type="entry name" value="zinc finger protein 143 isoform X1"/>
    <property type="match status" value="1"/>
</dbReference>
<dbReference type="FunFam" id="3.30.160.60:FF:000125">
    <property type="entry name" value="Putative zinc finger protein 143"/>
    <property type="match status" value="1"/>
</dbReference>
<evidence type="ECO:0000313" key="11">
    <source>
        <dbReference type="Proteomes" id="UP001151518"/>
    </source>
</evidence>
<dbReference type="Pfam" id="PF00096">
    <property type="entry name" value="zf-C2H2"/>
    <property type="match status" value="2"/>
</dbReference>
<evidence type="ECO:0000256" key="5">
    <source>
        <dbReference type="ARBA" id="ARBA00022833"/>
    </source>
</evidence>
<dbReference type="InterPro" id="IPR013087">
    <property type="entry name" value="Znf_C2H2_type"/>
</dbReference>
<evidence type="ECO:0000256" key="8">
    <source>
        <dbReference type="SAM" id="MobiDB-lite"/>
    </source>
</evidence>
<proteinExistence type="predicted"/>
<feature type="compositionally biased region" description="Low complexity" evidence="8">
    <location>
        <begin position="366"/>
        <end position="380"/>
    </location>
</feature>
<dbReference type="GO" id="GO:0000981">
    <property type="term" value="F:DNA-binding transcription factor activity, RNA polymerase II-specific"/>
    <property type="evidence" value="ECO:0007669"/>
    <property type="project" value="UniProtKB-ARBA"/>
</dbReference>
<evidence type="ECO:0000313" key="10">
    <source>
        <dbReference type="EMBL" id="KAJ2669266.1"/>
    </source>
</evidence>
<dbReference type="GO" id="GO:0000978">
    <property type="term" value="F:RNA polymerase II cis-regulatory region sequence-specific DNA binding"/>
    <property type="evidence" value="ECO:0007669"/>
    <property type="project" value="UniProtKB-ARBA"/>
</dbReference>
<name>A0A9W8KVQ4_9FUNG</name>
<dbReference type="GO" id="GO:1990527">
    <property type="term" value="C:Tec1p-Ste12p-Dig1p complex"/>
    <property type="evidence" value="ECO:0007669"/>
    <property type="project" value="TreeGrafter"/>
</dbReference>
<evidence type="ECO:0000259" key="9">
    <source>
        <dbReference type="PROSITE" id="PS50157"/>
    </source>
</evidence>
<dbReference type="PANTHER" id="PTHR47427">
    <property type="entry name" value="PROTEIN STE12"/>
    <property type="match status" value="1"/>
</dbReference>